<proteinExistence type="predicted"/>
<comment type="caution">
    <text evidence="1">The sequence shown here is derived from an EMBL/GenBank/DDBJ whole genome shotgun (WGS) entry which is preliminary data.</text>
</comment>
<name>A0ABT6XE37_9GAMM</name>
<reference evidence="1 2" key="1">
    <citation type="submission" date="2023-05" db="EMBL/GenBank/DDBJ databases">
        <title>Lysobacter sp. strain LF1 Genome sequencing and assembly.</title>
        <authorList>
            <person name="Jung Y."/>
        </authorList>
    </citation>
    <scope>NUCLEOTIDE SEQUENCE [LARGE SCALE GENOMIC DNA]</scope>
    <source>
        <strain evidence="1 2">LF1</strain>
    </source>
</reference>
<sequence length="73" mass="8311">MSGPEMRYCYFADYEIVVSERLRVWGQATLVHEIEDSAALDPADVLRRIQQQAADAHGVRPGEVRVRALNRLD</sequence>
<dbReference type="RefSeq" id="WP_283211862.1">
    <property type="nucleotide sequence ID" value="NZ_JASGBI010000001.1"/>
</dbReference>
<protein>
    <submittedName>
        <fullName evidence="1">Uncharacterized protein</fullName>
    </submittedName>
</protein>
<dbReference type="EMBL" id="JASGBI010000001">
    <property type="protein sequence ID" value="MDI9238401.1"/>
    <property type="molecule type" value="Genomic_DNA"/>
</dbReference>
<keyword evidence="2" id="KW-1185">Reference proteome</keyword>
<evidence type="ECO:0000313" key="2">
    <source>
        <dbReference type="Proteomes" id="UP001321580"/>
    </source>
</evidence>
<accession>A0ABT6XE37</accession>
<organism evidence="1 2">
    <name type="scientific">Lysobacter stagni</name>
    <dbReference type="NCBI Taxonomy" id="3045172"/>
    <lineage>
        <taxon>Bacteria</taxon>
        <taxon>Pseudomonadati</taxon>
        <taxon>Pseudomonadota</taxon>
        <taxon>Gammaproteobacteria</taxon>
        <taxon>Lysobacterales</taxon>
        <taxon>Lysobacteraceae</taxon>
        <taxon>Lysobacter</taxon>
    </lineage>
</organism>
<dbReference type="Proteomes" id="UP001321580">
    <property type="component" value="Unassembled WGS sequence"/>
</dbReference>
<gene>
    <name evidence="1" type="ORF">QLQ15_05680</name>
</gene>
<evidence type="ECO:0000313" key="1">
    <source>
        <dbReference type="EMBL" id="MDI9238401.1"/>
    </source>
</evidence>